<comment type="cofactor">
    <cofactor evidence="1">
        <name>FAD</name>
        <dbReference type="ChEBI" id="CHEBI:57692"/>
    </cofactor>
</comment>
<keyword evidence="3" id="KW-0411">Iron-sulfur</keyword>
<dbReference type="Pfam" id="PF00970">
    <property type="entry name" value="FAD_binding_6"/>
    <property type="match status" value="1"/>
</dbReference>
<dbReference type="SUPFAM" id="SSF63380">
    <property type="entry name" value="Riboflavin synthase domain-like"/>
    <property type="match status" value="1"/>
</dbReference>
<dbReference type="RefSeq" id="WP_259428777.1">
    <property type="nucleotide sequence ID" value="NZ_JANWTC010000016.1"/>
</dbReference>
<dbReference type="InterPro" id="IPR017938">
    <property type="entry name" value="Riboflavin_synthase-like_b-brl"/>
</dbReference>
<evidence type="ECO:0000259" key="4">
    <source>
        <dbReference type="PROSITE" id="PS51085"/>
    </source>
</evidence>
<evidence type="ECO:0000313" key="7">
    <source>
        <dbReference type="Proteomes" id="UP001205965"/>
    </source>
</evidence>
<dbReference type="PROSITE" id="PS00197">
    <property type="entry name" value="2FE2S_FER_1"/>
    <property type="match status" value="1"/>
</dbReference>
<proteinExistence type="predicted"/>
<dbReference type="InterPro" id="IPR001433">
    <property type="entry name" value="OxRdtase_FAD/NAD-bd"/>
</dbReference>
<dbReference type="Pfam" id="PF00111">
    <property type="entry name" value="Fer2"/>
    <property type="match status" value="1"/>
</dbReference>
<dbReference type="CDD" id="cd06187">
    <property type="entry name" value="O2ase_reductase_like"/>
    <property type="match status" value="1"/>
</dbReference>
<dbReference type="SUPFAM" id="SSF52343">
    <property type="entry name" value="Ferredoxin reductase-like, C-terminal NADP-linked domain"/>
    <property type="match status" value="1"/>
</dbReference>
<dbReference type="EMBL" id="JANWTC010000016">
    <property type="protein sequence ID" value="MCS5480718.1"/>
    <property type="molecule type" value="Genomic_DNA"/>
</dbReference>
<dbReference type="Pfam" id="PF00175">
    <property type="entry name" value="NAD_binding_1"/>
    <property type="match status" value="1"/>
</dbReference>
<dbReference type="InterPro" id="IPR012675">
    <property type="entry name" value="Beta-grasp_dom_sf"/>
</dbReference>
<reference evidence="6 7" key="1">
    <citation type="submission" date="2022-08" db="EMBL/GenBank/DDBJ databases">
        <title>YIM 101645 draft genome.</title>
        <authorList>
            <person name="Chen X."/>
        </authorList>
    </citation>
    <scope>NUCLEOTIDE SEQUENCE [LARGE SCALE GENOMIC DNA]</scope>
    <source>
        <strain evidence="6 7">YIM 101645</strain>
    </source>
</reference>
<dbReference type="CDD" id="cd00207">
    <property type="entry name" value="fer2"/>
    <property type="match status" value="1"/>
</dbReference>
<dbReference type="PROSITE" id="PS51085">
    <property type="entry name" value="2FE2S_FER_2"/>
    <property type="match status" value="1"/>
</dbReference>
<dbReference type="Gene3D" id="3.40.50.80">
    <property type="entry name" value="Nucleotide-binding domain of ferredoxin-NADP reductase (FNR) module"/>
    <property type="match status" value="1"/>
</dbReference>
<keyword evidence="7" id="KW-1185">Reference proteome</keyword>
<dbReference type="SUPFAM" id="SSF54292">
    <property type="entry name" value="2Fe-2S ferredoxin-like"/>
    <property type="match status" value="1"/>
</dbReference>
<protein>
    <submittedName>
        <fullName evidence="6">2Fe-2S iron-sulfur cluster-binding protein</fullName>
    </submittedName>
</protein>
<comment type="caution">
    <text evidence="6">The sequence shown here is derived from an EMBL/GenBank/DDBJ whole genome shotgun (WGS) entry which is preliminary data.</text>
</comment>
<evidence type="ECO:0000256" key="1">
    <source>
        <dbReference type="ARBA" id="ARBA00001974"/>
    </source>
</evidence>
<sequence length="346" mass="37478">MIQHTVSIISGEKVPCSPDQPLLDAALRQGVWLPNSCNQGTCGSCTVRVVEGSVDHRDSPHVTLSPTDRSQGMALACQATPCGDVLIEPAHGADGSSTVHPLRDFVSTVASVEDIAEQTRRLILLLDAPLAFTPGQYVELTVPGTADKRHYSIANMPGADGTVNEIELHIKRDPGGVASDRWVFGSITPGEQVEISGPLGDFRCTDTESDGGVIMIAGGTGLAPILPILQTLLAARPEREVHLYQSARTEVELYARELLATLEARHPNLHVKPCLTRETWEGRTGYASEMIPEEFGTLRGWSGYLCGPPALVDAGRRAFKRRRMSPRQIQWEKYTTAVTEEVPVAV</sequence>
<dbReference type="InterPro" id="IPR008333">
    <property type="entry name" value="Cbr1-like_FAD-bd_dom"/>
</dbReference>
<keyword evidence="2" id="KW-0001">2Fe-2S</keyword>
<gene>
    <name evidence="6" type="ORF">NYP18_13800</name>
</gene>
<organism evidence="6 7">
    <name type="scientific">Corynebacterium lemuris</name>
    <dbReference type="NCBI Taxonomy" id="1859292"/>
    <lineage>
        <taxon>Bacteria</taxon>
        <taxon>Bacillati</taxon>
        <taxon>Actinomycetota</taxon>
        <taxon>Actinomycetes</taxon>
        <taxon>Mycobacteriales</taxon>
        <taxon>Corynebacteriaceae</taxon>
        <taxon>Corynebacterium</taxon>
    </lineage>
</organism>
<dbReference type="PANTHER" id="PTHR47354:SF5">
    <property type="entry name" value="PROTEIN RFBI"/>
    <property type="match status" value="1"/>
</dbReference>
<dbReference type="InterPro" id="IPR050415">
    <property type="entry name" value="MRET"/>
</dbReference>
<keyword evidence="2" id="KW-0408">Iron</keyword>
<feature type="domain" description="FAD-binding FR-type" evidence="5">
    <location>
        <begin position="102"/>
        <end position="205"/>
    </location>
</feature>
<dbReference type="InterPro" id="IPR017927">
    <property type="entry name" value="FAD-bd_FR_type"/>
</dbReference>
<dbReference type="PROSITE" id="PS51384">
    <property type="entry name" value="FAD_FR"/>
    <property type="match status" value="1"/>
</dbReference>
<dbReference type="InterPro" id="IPR006058">
    <property type="entry name" value="2Fe2S_fd_BS"/>
</dbReference>
<evidence type="ECO:0000256" key="3">
    <source>
        <dbReference type="ARBA" id="ARBA00023014"/>
    </source>
</evidence>
<evidence type="ECO:0000313" key="6">
    <source>
        <dbReference type="EMBL" id="MCS5480718.1"/>
    </source>
</evidence>
<evidence type="ECO:0000259" key="5">
    <source>
        <dbReference type="PROSITE" id="PS51384"/>
    </source>
</evidence>
<evidence type="ECO:0000256" key="2">
    <source>
        <dbReference type="ARBA" id="ARBA00022714"/>
    </source>
</evidence>
<dbReference type="PRINTS" id="PR00371">
    <property type="entry name" value="FPNCR"/>
</dbReference>
<dbReference type="InterPro" id="IPR001709">
    <property type="entry name" value="Flavoprot_Pyr_Nucl_cyt_Rdtase"/>
</dbReference>
<name>A0ABT2FZN7_9CORY</name>
<feature type="domain" description="2Fe-2S ferredoxin-type" evidence="4">
    <location>
        <begin position="4"/>
        <end position="93"/>
    </location>
</feature>
<dbReference type="Gene3D" id="3.10.20.30">
    <property type="match status" value="1"/>
</dbReference>
<dbReference type="InterPro" id="IPR039261">
    <property type="entry name" value="FNR_nucleotide-bd"/>
</dbReference>
<dbReference type="PANTHER" id="PTHR47354">
    <property type="entry name" value="NADH OXIDOREDUCTASE HCR"/>
    <property type="match status" value="1"/>
</dbReference>
<dbReference type="InterPro" id="IPR001041">
    <property type="entry name" value="2Fe-2S_ferredoxin-type"/>
</dbReference>
<dbReference type="Proteomes" id="UP001205965">
    <property type="component" value="Unassembled WGS sequence"/>
</dbReference>
<keyword evidence="2" id="KW-0479">Metal-binding</keyword>
<dbReference type="Gene3D" id="2.40.30.10">
    <property type="entry name" value="Translation factors"/>
    <property type="match status" value="1"/>
</dbReference>
<dbReference type="InterPro" id="IPR036010">
    <property type="entry name" value="2Fe-2S_ferredoxin-like_sf"/>
</dbReference>
<accession>A0ABT2FZN7</accession>
<dbReference type="PRINTS" id="PR00410">
    <property type="entry name" value="PHEHYDRXLASE"/>
</dbReference>